<dbReference type="InterPro" id="IPR028565">
    <property type="entry name" value="MHD"/>
</dbReference>
<feature type="domain" description="MHD" evidence="1">
    <location>
        <begin position="104"/>
        <end position="378"/>
    </location>
</feature>
<sequence length="510" mass="56628">MPKGFSMPTPRDRFLQVRNAVSGLGGRRAGPAPGEDVFARALPETVKLTEHYSYEQELSRNASTRRSAPPSGEIEIVVPFDGADHFTRQACDDVARALPGLPSGEPVNALIGHVVFAGHQQTDLGEKLGLDDTYGALPIRVPVTGEGSPGGVDELSGDRHACVISHDYAPKPELLGVIPIDVQVELLDPDTVDEYRIAATGDGGVDFSKLSQQPNFESFLWLVLKVRLVLPWKEERDRPSPVIDRISLDWPSITSLRALTLILPESGQKAPPIIYNPVERSIEWRNIPMHAVAPTKGREDELEFTTEAMALSIEQPGELYQQPSLDGRVEVKVPGYLLSGMRTRLFDGTGRKTDLDGHEEVSWVGTRMQLILDDAFARRTLKPHQHLYFDEVIPEDARIADIENALRTRGFTVGFRRVSDDGTKRQWAGTAERAEGPEKMTLTLYVEGTRHETERQIRRGGQTFTTTFPSGELRLFMHGALPRTSGAITREMNALHAVIRDRFARTRATH</sequence>
<dbReference type="AlphaFoldDB" id="A0A1H5RG44"/>
<accession>A0A1H5RG44</accession>
<dbReference type="STRING" id="218821.SAMN05421837_110252"/>
<dbReference type="Proteomes" id="UP000198878">
    <property type="component" value="Unassembled WGS sequence"/>
</dbReference>
<dbReference type="EMBL" id="FNUJ01000010">
    <property type="protein sequence ID" value="SEF36497.1"/>
    <property type="molecule type" value="Genomic_DNA"/>
</dbReference>
<organism evidence="2 3">
    <name type="scientific">Amycolatopsis pretoriensis</name>
    <dbReference type="NCBI Taxonomy" id="218821"/>
    <lineage>
        <taxon>Bacteria</taxon>
        <taxon>Bacillati</taxon>
        <taxon>Actinomycetota</taxon>
        <taxon>Actinomycetes</taxon>
        <taxon>Pseudonocardiales</taxon>
        <taxon>Pseudonocardiaceae</taxon>
        <taxon>Amycolatopsis</taxon>
    </lineage>
</organism>
<gene>
    <name evidence="2" type="ORF">SAMN05421837_110252</name>
</gene>
<evidence type="ECO:0000313" key="2">
    <source>
        <dbReference type="EMBL" id="SEF36497.1"/>
    </source>
</evidence>
<name>A0A1H5RG44_9PSEU</name>
<proteinExistence type="predicted"/>
<dbReference type="PROSITE" id="PS51072">
    <property type="entry name" value="MHD"/>
    <property type="match status" value="1"/>
</dbReference>
<evidence type="ECO:0000313" key="3">
    <source>
        <dbReference type="Proteomes" id="UP000198878"/>
    </source>
</evidence>
<reference evidence="3" key="1">
    <citation type="submission" date="2016-10" db="EMBL/GenBank/DDBJ databases">
        <authorList>
            <person name="Varghese N."/>
            <person name="Submissions S."/>
        </authorList>
    </citation>
    <scope>NUCLEOTIDE SEQUENCE [LARGE SCALE GENOMIC DNA]</scope>
    <source>
        <strain evidence="3">DSM 44654</strain>
    </source>
</reference>
<keyword evidence="3" id="KW-1185">Reference proteome</keyword>
<protein>
    <recommendedName>
        <fullName evidence="1">MHD domain-containing protein</fullName>
    </recommendedName>
</protein>
<evidence type="ECO:0000259" key="1">
    <source>
        <dbReference type="PROSITE" id="PS51072"/>
    </source>
</evidence>